<dbReference type="GO" id="GO:0016787">
    <property type="term" value="F:hydrolase activity"/>
    <property type="evidence" value="ECO:0007669"/>
    <property type="project" value="UniProtKB-KW"/>
</dbReference>
<gene>
    <name evidence="4" type="ORF">PBRASI_LOCUS7492</name>
</gene>
<name>A0A9N9CC33_9GLOM</name>
<dbReference type="PANTHER" id="PTHR48081">
    <property type="entry name" value="AB HYDROLASE SUPERFAMILY PROTEIN C4A8.06C"/>
    <property type="match status" value="1"/>
</dbReference>
<sequence>MIIALLCDVFLIGGLAFASVEGTLPNIRRLQYITVYAYSWVSEWPLLFILLKIGIKVLASFFGVFRTWLSQAFFVFDILTMIGLVVIFLDGYEARVAIHEAIKDYSDEVEFPTLSRDLSIFSDTFWNRLVNPFYIPKDVIQYANIAYCTDNELAEVQTDQMQSLSLDIYTRRDTLATLKPVFLFIHGGGWVRGDKASPYPLIRHLAESGLTVVAINYRLASVAPYPAQLIDAKRALRWVKKTIKNFGGDPNFIVVGGDGAGGHLAALVALTPNNADYQPGFELVDTSVQAAVLINAITDVLNETMVWHSNFAEHFAKKIAKLETNNEDFLRQHSPIHNIKPDSVPFLVFHGDRDNLVPFQLSNNFMERFKKVSKSEIQFVQIPGGHHIYHQFTSPRSQYQSIGIEKWIKHLYHDGKHE</sequence>
<evidence type="ECO:0000256" key="1">
    <source>
        <dbReference type="ARBA" id="ARBA00022801"/>
    </source>
</evidence>
<dbReference type="AlphaFoldDB" id="A0A9N9CC33"/>
<dbReference type="InterPro" id="IPR029058">
    <property type="entry name" value="AB_hydrolase_fold"/>
</dbReference>
<protein>
    <submittedName>
        <fullName evidence="4">11413_t:CDS:1</fullName>
    </submittedName>
</protein>
<dbReference type="EMBL" id="CAJVPI010001160">
    <property type="protein sequence ID" value="CAG8598148.1"/>
    <property type="molecule type" value="Genomic_DNA"/>
</dbReference>
<keyword evidence="1" id="KW-0378">Hydrolase</keyword>
<reference evidence="4" key="1">
    <citation type="submission" date="2021-06" db="EMBL/GenBank/DDBJ databases">
        <authorList>
            <person name="Kallberg Y."/>
            <person name="Tangrot J."/>
            <person name="Rosling A."/>
        </authorList>
    </citation>
    <scope>NUCLEOTIDE SEQUENCE</scope>
    <source>
        <strain evidence="4">BR232B</strain>
    </source>
</reference>
<feature type="transmembrane region" description="Helical" evidence="2">
    <location>
        <begin position="44"/>
        <end position="65"/>
    </location>
</feature>
<dbReference type="Pfam" id="PF20434">
    <property type="entry name" value="BD-FAE"/>
    <property type="match status" value="1"/>
</dbReference>
<feature type="transmembrane region" description="Helical" evidence="2">
    <location>
        <begin position="72"/>
        <end position="89"/>
    </location>
</feature>
<evidence type="ECO:0000313" key="4">
    <source>
        <dbReference type="EMBL" id="CAG8598148.1"/>
    </source>
</evidence>
<comment type="caution">
    <text evidence="4">The sequence shown here is derived from an EMBL/GenBank/DDBJ whole genome shotgun (WGS) entry which is preliminary data.</text>
</comment>
<dbReference type="InterPro" id="IPR050300">
    <property type="entry name" value="GDXG_lipolytic_enzyme"/>
</dbReference>
<feature type="domain" description="BD-FAE-like" evidence="3">
    <location>
        <begin position="166"/>
        <end position="368"/>
    </location>
</feature>
<dbReference type="SUPFAM" id="SSF53474">
    <property type="entry name" value="alpha/beta-Hydrolases"/>
    <property type="match status" value="1"/>
</dbReference>
<evidence type="ECO:0000313" key="5">
    <source>
        <dbReference type="Proteomes" id="UP000789739"/>
    </source>
</evidence>
<keyword evidence="2" id="KW-1133">Transmembrane helix</keyword>
<dbReference type="OrthoDB" id="19653at2759"/>
<dbReference type="Gene3D" id="3.40.50.1820">
    <property type="entry name" value="alpha/beta hydrolase"/>
    <property type="match status" value="1"/>
</dbReference>
<keyword evidence="5" id="KW-1185">Reference proteome</keyword>
<proteinExistence type="predicted"/>
<dbReference type="PANTHER" id="PTHR48081:SF33">
    <property type="entry name" value="KYNURENINE FORMAMIDASE"/>
    <property type="match status" value="1"/>
</dbReference>
<keyword evidence="2" id="KW-0812">Transmembrane</keyword>
<dbReference type="InterPro" id="IPR049492">
    <property type="entry name" value="BD-FAE-like_dom"/>
</dbReference>
<keyword evidence="2" id="KW-0472">Membrane</keyword>
<organism evidence="4 5">
    <name type="scientific">Paraglomus brasilianum</name>
    <dbReference type="NCBI Taxonomy" id="144538"/>
    <lineage>
        <taxon>Eukaryota</taxon>
        <taxon>Fungi</taxon>
        <taxon>Fungi incertae sedis</taxon>
        <taxon>Mucoromycota</taxon>
        <taxon>Glomeromycotina</taxon>
        <taxon>Glomeromycetes</taxon>
        <taxon>Paraglomerales</taxon>
        <taxon>Paraglomeraceae</taxon>
        <taxon>Paraglomus</taxon>
    </lineage>
</organism>
<accession>A0A9N9CC33</accession>
<evidence type="ECO:0000256" key="2">
    <source>
        <dbReference type="SAM" id="Phobius"/>
    </source>
</evidence>
<dbReference type="Proteomes" id="UP000789739">
    <property type="component" value="Unassembled WGS sequence"/>
</dbReference>
<evidence type="ECO:0000259" key="3">
    <source>
        <dbReference type="Pfam" id="PF20434"/>
    </source>
</evidence>